<keyword evidence="3" id="KW-1185">Reference proteome</keyword>
<evidence type="ECO:0000256" key="1">
    <source>
        <dbReference type="SAM" id="Phobius"/>
    </source>
</evidence>
<proteinExistence type="predicted"/>
<comment type="caution">
    <text evidence="2">The sequence shown here is derived from an EMBL/GenBank/DDBJ whole genome shotgun (WGS) entry which is preliminary data.</text>
</comment>
<dbReference type="Proteomes" id="UP001500063">
    <property type="component" value="Unassembled WGS sequence"/>
</dbReference>
<sequence length="61" mass="6581">MNSLKGLGVCAVLAGIAYALTRVADTDQLLLGVTVVIITVCLITYAASIRRRRRDYRVAGE</sequence>
<keyword evidence="1" id="KW-0472">Membrane</keyword>
<keyword evidence="1" id="KW-1133">Transmembrane helix</keyword>
<keyword evidence="1" id="KW-0812">Transmembrane</keyword>
<evidence type="ECO:0000313" key="2">
    <source>
        <dbReference type="EMBL" id="GAA0355023.1"/>
    </source>
</evidence>
<protein>
    <submittedName>
        <fullName evidence="2">Uncharacterized protein</fullName>
    </submittedName>
</protein>
<gene>
    <name evidence="2" type="ORF">GCM10010319_35250</name>
</gene>
<dbReference type="EMBL" id="BAAABW010000018">
    <property type="protein sequence ID" value="GAA0355023.1"/>
    <property type="molecule type" value="Genomic_DNA"/>
</dbReference>
<organism evidence="2 3">
    <name type="scientific">Streptomyces blastmyceticus</name>
    <dbReference type="NCBI Taxonomy" id="68180"/>
    <lineage>
        <taxon>Bacteria</taxon>
        <taxon>Bacillati</taxon>
        <taxon>Actinomycetota</taxon>
        <taxon>Actinomycetes</taxon>
        <taxon>Kitasatosporales</taxon>
        <taxon>Streptomycetaceae</taxon>
        <taxon>Streptomyces</taxon>
    </lineage>
</organism>
<dbReference type="RefSeq" id="WP_344118758.1">
    <property type="nucleotide sequence ID" value="NZ_BAAABW010000018.1"/>
</dbReference>
<feature type="transmembrane region" description="Helical" evidence="1">
    <location>
        <begin position="29"/>
        <end position="47"/>
    </location>
</feature>
<accession>A0ABP3GXE8</accession>
<evidence type="ECO:0000313" key="3">
    <source>
        <dbReference type="Proteomes" id="UP001500063"/>
    </source>
</evidence>
<reference evidence="3" key="1">
    <citation type="journal article" date="2019" name="Int. J. Syst. Evol. Microbiol.">
        <title>The Global Catalogue of Microorganisms (GCM) 10K type strain sequencing project: providing services to taxonomists for standard genome sequencing and annotation.</title>
        <authorList>
            <consortium name="The Broad Institute Genomics Platform"/>
            <consortium name="The Broad Institute Genome Sequencing Center for Infectious Disease"/>
            <person name="Wu L."/>
            <person name="Ma J."/>
        </authorList>
    </citation>
    <scope>NUCLEOTIDE SEQUENCE [LARGE SCALE GENOMIC DNA]</scope>
    <source>
        <strain evidence="3">JCM 4565</strain>
    </source>
</reference>
<name>A0ABP3GXE8_9ACTN</name>